<organism evidence="2 3">
    <name type="scientific">Dyella marensis</name>
    <dbReference type="NCBI Taxonomy" id="500610"/>
    <lineage>
        <taxon>Bacteria</taxon>
        <taxon>Pseudomonadati</taxon>
        <taxon>Pseudomonadota</taxon>
        <taxon>Gammaproteobacteria</taxon>
        <taxon>Lysobacterales</taxon>
        <taxon>Rhodanobacteraceae</taxon>
        <taxon>Dyella</taxon>
    </lineage>
</organism>
<sequence length="187" mass="19850">MSEDDIKAMAVKLAMLVDSFETRGDKVVQQNVQAAETIRMAAQSVSQVAHEVSASAVEEFRHAAGATLSHGLREPLAQAEKHLESAMLDVRNAAADLQQRVSQAGRVHTATAWKAFIACAVGGLLVIGAAAYTVMRAHTELANAAWTARINAAIAAGNLAPCADGGICARVDGKRWVRLDQVQEAHR</sequence>
<dbReference type="AlphaFoldDB" id="A0A1I2GWI9"/>
<dbReference type="EMBL" id="FONH01000010">
    <property type="protein sequence ID" value="SFF21513.1"/>
    <property type="molecule type" value="Genomic_DNA"/>
</dbReference>
<evidence type="ECO:0000313" key="3">
    <source>
        <dbReference type="Proteomes" id="UP000199477"/>
    </source>
</evidence>
<accession>A0A1I2GWI9</accession>
<keyword evidence="1" id="KW-1133">Transmembrane helix</keyword>
<evidence type="ECO:0008006" key="4">
    <source>
        <dbReference type="Google" id="ProtNLM"/>
    </source>
</evidence>
<keyword evidence="1" id="KW-0472">Membrane</keyword>
<dbReference type="Proteomes" id="UP000199477">
    <property type="component" value="Unassembled WGS sequence"/>
</dbReference>
<protein>
    <recommendedName>
        <fullName evidence="4">Relaxation protein</fullName>
    </recommendedName>
</protein>
<evidence type="ECO:0000313" key="2">
    <source>
        <dbReference type="EMBL" id="SFF21513.1"/>
    </source>
</evidence>
<keyword evidence="1" id="KW-0812">Transmembrane</keyword>
<proteinExistence type="predicted"/>
<reference evidence="3" key="1">
    <citation type="submission" date="2016-10" db="EMBL/GenBank/DDBJ databases">
        <authorList>
            <person name="Varghese N."/>
            <person name="Submissions S."/>
        </authorList>
    </citation>
    <scope>NUCLEOTIDE SEQUENCE [LARGE SCALE GENOMIC DNA]</scope>
    <source>
        <strain evidence="3">UNC178MFTsu3.1</strain>
    </source>
</reference>
<dbReference type="RefSeq" id="WP_026633867.1">
    <property type="nucleotide sequence ID" value="NZ_FONH01000010.1"/>
</dbReference>
<feature type="transmembrane region" description="Helical" evidence="1">
    <location>
        <begin position="115"/>
        <end position="135"/>
    </location>
</feature>
<name>A0A1I2GWI9_9GAMM</name>
<keyword evidence="3" id="KW-1185">Reference proteome</keyword>
<dbReference type="STRING" id="500610.SAMN02799615_02765"/>
<evidence type="ECO:0000256" key="1">
    <source>
        <dbReference type="SAM" id="Phobius"/>
    </source>
</evidence>
<gene>
    <name evidence="2" type="ORF">SAMN02799615_02765</name>
</gene>